<evidence type="ECO:0000313" key="1">
    <source>
        <dbReference type="EMBL" id="GFG40692.1"/>
    </source>
</evidence>
<dbReference type="Proteomes" id="UP000502823">
    <property type="component" value="Unassembled WGS sequence"/>
</dbReference>
<dbReference type="EMBL" id="BLKM01002325">
    <property type="protein sequence ID" value="GFG40692.1"/>
    <property type="molecule type" value="Genomic_DNA"/>
</dbReference>
<comment type="caution">
    <text evidence="1">The sequence shown here is derived from an EMBL/GenBank/DDBJ whole genome shotgun (WGS) entry which is preliminary data.</text>
</comment>
<protein>
    <submittedName>
        <fullName evidence="1">Uncharacterized protein</fullName>
    </submittedName>
</protein>
<dbReference type="OrthoDB" id="8915289at2759"/>
<organism evidence="1 2">
    <name type="scientific">Coptotermes formosanus</name>
    <name type="common">Formosan subterranean termite</name>
    <dbReference type="NCBI Taxonomy" id="36987"/>
    <lineage>
        <taxon>Eukaryota</taxon>
        <taxon>Metazoa</taxon>
        <taxon>Ecdysozoa</taxon>
        <taxon>Arthropoda</taxon>
        <taxon>Hexapoda</taxon>
        <taxon>Insecta</taxon>
        <taxon>Pterygota</taxon>
        <taxon>Neoptera</taxon>
        <taxon>Polyneoptera</taxon>
        <taxon>Dictyoptera</taxon>
        <taxon>Blattodea</taxon>
        <taxon>Blattoidea</taxon>
        <taxon>Termitoidae</taxon>
        <taxon>Rhinotermitidae</taxon>
        <taxon>Coptotermes</taxon>
    </lineage>
</organism>
<sequence length="152" mass="17027">MLPPFVSKQNIYKTREASVCLNLPLPPQVEESQLRRFPRDRERLTAQLSFDIVEFHVRHERRLELTCLSTIPGSLDPEQSDGHRVSAAQLLCRRLLLAAAPRSLPLHTSAVKPSPCIVPAALYRCVDPDRLPPAAVGFNSVRHGGFLFVLNL</sequence>
<dbReference type="AlphaFoldDB" id="A0A6L2QAI1"/>
<evidence type="ECO:0000313" key="2">
    <source>
        <dbReference type="Proteomes" id="UP000502823"/>
    </source>
</evidence>
<name>A0A6L2QAI1_COPFO</name>
<accession>A0A6L2QAI1</accession>
<reference evidence="2" key="1">
    <citation type="submission" date="2020-01" db="EMBL/GenBank/DDBJ databases">
        <title>Draft genome sequence of the Termite Coptotermes fromosanus.</title>
        <authorList>
            <person name="Itakura S."/>
            <person name="Yosikawa Y."/>
            <person name="Umezawa K."/>
        </authorList>
    </citation>
    <scope>NUCLEOTIDE SEQUENCE [LARGE SCALE GENOMIC DNA]</scope>
</reference>
<dbReference type="InParanoid" id="A0A6L2QAI1"/>
<proteinExistence type="predicted"/>
<gene>
    <name evidence="1" type="ORF">Cfor_04016</name>
</gene>
<keyword evidence="2" id="KW-1185">Reference proteome</keyword>